<dbReference type="AlphaFoldDB" id="A0A897MI84"/>
<reference evidence="4" key="1">
    <citation type="submission" date="2020-11" db="EMBL/GenBank/DDBJ databases">
        <title>Carbohydrate-dependent, anaerobic sulfur respiration: A novel catabolism in halophilic archaea.</title>
        <authorList>
            <person name="Sorokin D.Y."/>
            <person name="Messina E."/>
            <person name="Smedile F."/>
            <person name="La Cono V."/>
            <person name="Hallsworth J.E."/>
            <person name="Yakimov M.M."/>
        </authorList>
    </citation>
    <scope>NUCLEOTIDE SEQUENCE</scope>
    <source>
        <strain evidence="4">AArc-S</strain>
    </source>
</reference>
<dbReference type="CDD" id="cd02968">
    <property type="entry name" value="SCO"/>
    <property type="match status" value="1"/>
</dbReference>
<dbReference type="InterPro" id="IPR036249">
    <property type="entry name" value="Thioredoxin-like_sf"/>
</dbReference>
<dbReference type="SUPFAM" id="SSF52833">
    <property type="entry name" value="Thioredoxin-like"/>
    <property type="match status" value="1"/>
</dbReference>
<dbReference type="PROSITE" id="PS51257">
    <property type="entry name" value="PROKAR_LIPOPROTEIN"/>
    <property type="match status" value="1"/>
</dbReference>
<comment type="similarity">
    <text evidence="1">Belongs to the SCO1/2 family.</text>
</comment>
<dbReference type="GeneID" id="70683994"/>
<dbReference type="KEGG" id="hara:AArcS_0613"/>
<dbReference type="Pfam" id="PF02630">
    <property type="entry name" value="SCO1-SenC"/>
    <property type="match status" value="1"/>
</dbReference>
<keyword evidence="2" id="KW-0479">Metal-binding</keyword>
<dbReference type="EMBL" id="CP064786">
    <property type="protein sequence ID" value="QSG01840.1"/>
    <property type="molecule type" value="Genomic_DNA"/>
</dbReference>
<dbReference type="InterPro" id="IPR003782">
    <property type="entry name" value="SCO1/SenC"/>
</dbReference>
<keyword evidence="3" id="KW-1015">Disulfide bond</keyword>
<feature type="binding site" evidence="2">
    <location>
        <position position="188"/>
    </location>
    <ligand>
        <name>Cu cation</name>
        <dbReference type="ChEBI" id="CHEBI:23378"/>
    </ligand>
</feature>
<keyword evidence="2" id="KW-0186">Copper</keyword>
<dbReference type="RefSeq" id="WP_238478947.1">
    <property type="nucleotide sequence ID" value="NZ_CP064786.1"/>
</dbReference>
<evidence type="ECO:0000313" key="5">
    <source>
        <dbReference type="Proteomes" id="UP000663586"/>
    </source>
</evidence>
<accession>A0A897MI84</accession>
<dbReference type="Proteomes" id="UP000663586">
    <property type="component" value="Chromosome"/>
</dbReference>
<dbReference type="Gene3D" id="3.40.30.10">
    <property type="entry name" value="Glutaredoxin"/>
    <property type="match status" value="1"/>
</dbReference>
<protein>
    <submittedName>
        <fullName evidence="4">Cytochrome oxidase Cu insertion factor, SCO1/SenC/PrrC family</fullName>
    </submittedName>
</protein>
<sequence length="232" mass="25827">MDRRSYLSAVATTGLIGTAGCLTDVFDDEPDGVVLDEPDDQLADSEDLPYPAYGEALPEFELPDGLSNSVFDSTAMDRTALLTGVFTFCPDECGVLLNRFAGVQSLVDDLDRTDDVLFLPITFDPERDDETALRESSEMMGADLSLGNWKFLRPETPERARTVVRDRLGIDFERTDESDRVDHYDFLHIVVTLLVNPGGVVERAYRGENIDPEKVIDDIDDIVTNYDPAIHD</sequence>
<evidence type="ECO:0000256" key="1">
    <source>
        <dbReference type="ARBA" id="ARBA00010996"/>
    </source>
</evidence>
<name>A0A897MI84_9EURY</name>
<evidence type="ECO:0000256" key="3">
    <source>
        <dbReference type="PIRSR" id="PIRSR603782-2"/>
    </source>
</evidence>
<feature type="binding site" evidence="2">
    <location>
        <position position="93"/>
    </location>
    <ligand>
        <name>Cu cation</name>
        <dbReference type="ChEBI" id="CHEBI:23378"/>
    </ligand>
</feature>
<proteinExistence type="inferred from homology"/>
<keyword evidence="5" id="KW-1185">Reference proteome</keyword>
<evidence type="ECO:0000313" key="4">
    <source>
        <dbReference type="EMBL" id="QSG01840.1"/>
    </source>
</evidence>
<dbReference type="GO" id="GO:0046872">
    <property type="term" value="F:metal ion binding"/>
    <property type="evidence" value="ECO:0007669"/>
    <property type="project" value="UniProtKB-KW"/>
</dbReference>
<evidence type="ECO:0000256" key="2">
    <source>
        <dbReference type="PIRSR" id="PIRSR603782-1"/>
    </source>
</evidence>
<feature type="binding site" evidence="2">
    <location>
        <position position="89"/>
    </location>
    <ligand>
        <name>Cu cation</name>
        <dbReference type="ChEBI" id="CHEBI:23378"/>
    </ligand>
</feature>
<feature type="disulfide bond" description="Redox-active" evidence="3">
    <location>
        <begin position="89"/>
        <end position="93"/>
    </location>
</feature>
<gene>
    <name evidence="4" type="primary">sco1</name>
    <name evidence="4" type="ORF">AArcS_0613</name>
</gene>
<organism evidence="4 5">
    <name type="scientific">Natranaeroarchaeum sulfidigenes</name>
    <dbReference type="NCBI Taxonomy" id="2784880"/>
    <lineage>
        <taxon>Archaea</taxon>
        <taxon>Methanobacteriati</taxon>
        <taxon>Methanobacteriota</taxon>
        <taxon>Stenosarchaea group</taxon>
        <taxon>Halobacteria</taxon>
        <taxon>Halobacteriales</taxon>
        <taxon>Natronoarchaeaceae</taxon>
        <taxon>Natranaeroarchaeum</taxon>
    </lineage>
</organism>